<dbReference type="Proteomes" id="UP000037151">
    <property type="component" value="Unassembled WGS sequence"/>
</dbReference>
<comment type="caution">
    <text evidence="2">The sequence shown here is derived from an EMBL/GenBank/DDBJ whole genome shotgun (WGS) entry which is preliminary data.</text>
</comment>
<dbReference type="AlphaFoldDB" id="A0A0L0JKY6"/>
<proteinExistence type="predicted"/>
<reference evidence="3" key="1">
    <citation type="submission" date="2014-07" db="EMBL/GenBank/DDBJ databases">
        <title>Genome sequencing of plant-pathogenic Streptomyces species.</title>
        <authorList>
            <person name="Harrison J."/>
            <person name="Sapp M."/>
            <person name="Thwaites R."/>
            <person name="Studholme D.J."/>
        </authorList>
    </citation>
    <scope>NUCLEOTIDE SEQUENCE [LARGE SCALE GENOMIC DNA]</scope>
    <source>
        <strain evidence="3">NCPPB 4445</strain>
    </source>
</reference>
<name>A0A0L0JKY6_9ACTN</name>
<protein>
    <submittedName>
        <fullName evidence="2">DNA-binding protein</fullName>
    </submittedName>
</protein>
<dbReference type="InterPro" id="IPR010982">
    <property type="entry name" value="Lambda_DNA-bd_dom_sf"/>
</dbReference>
<gene>
    <name evidence="2" type="ORF">IQ63_37395</name>
</gene>
<dbReference type="Pfam" id="PF13560">
    <property type="entry name" value="HTH_31"/>
    <property type="match status" value="1"/>
</dbReference>
<dbReference type="OrthoDB" id="3462393at2"/>
<keyword evidence="2" id="KW-0238">DNA-binding</keyword>
<dbReference type="Gene3D" id="1.10.260.40">
    <property type="entry name" value="lambda repressor-like DNA-binding domains"/>
    <property type="match status" value="1"/>
</dbReference>
<dbReference type="PATRIC" id="fig|42234.21.peg.7699"/>
<accession>A0A0L0JKY6</accession>
<dbReference type="EMBL" id="JPPY01000212">
    <property type="protein sequence ID" value="KND26366.1"/>
    <property type="molecule type" value="Genomic_DNA"/>
</dbReference>
<evidence type="ECO:0000313" key="3">
    <source>
        <dbReference type="Proteomes" id="UP000037151"/>
    </source>
</evidence>
<evidence type="ECO:0000259" key="1">
    <source>
        <dbReference type="PROSITE" id="PS50943"/>
    </source>
</evidence>
<feature type="domain" description="HTH cro/C1-type" evidence="1">
    <location>
        <begin position="18"/>
        <end position="72"/>
    </location>
</feature>
<dbReference type="PROSITE" id="PS50943">
    <property type="entry name" value="HTH_CROC1"/>
    <property type="match status" value="1"/>
</dbReference>
<dbReference type="SMART" id="SM00530">
    <property type="entry name" value="HTH_XRE"/>
    <property type="match status" value="1"/>
</dbReference>
<dbReference type="InterPro" id="IPR043917">
    <property type="entry name" value="DUF5753"/>
</dbReference>
<evidence type="ECO:0000313" key="2">
    <source>
        <dbReference type="EMBL" id="KND26366.1"/>
    </source>
</evidence>
<sequence length="284" mass="31609">MPPSPMPSLRQQRLGAELRKLREHSGLTATAAAELLGLKQAQISGIETARYAVGADRVRTLARAYSCADEKLVEALAAMTGGRVRGWWDDYREHLPVGLVDLAELEHHASALRVAIALHVPALLQTAAHARAIFEDAATPFLPYELEHRLSYRIKRQEVLHRSGGLPYTAVIHEAALRMQYGGPDVAHAQLTHIIEMSERDNVTVLVIPFATRHFPGNGQPFDYALGSVPQLDTVQVDTYHEGCEFLDAQAQLAKYRNLLDRMEACALDSVRTRDFVHRLIQDL</sequence>
<organism evidence="2 3">
    <name type="scientific">Streptomyces acidiscabies</name>
    <dbReference type="NCBI Taxonomy" id="42234"/>
    <lineage>
        <taxon>Bacteria</taxon>
        <taxon>Bacillati</taxon>
        <taxon>Actinomycetota</taxon>
        <taxon>Actinomycetes</taxon>
        <taxon>Kitasatosporales</taxon>
        <taxon>Streptomycetaceae</taxon>
        <taxon>Streptomyces</taxon>
    </lineage>
</organism>
<dbReference type="CDD" id="cd00093">
    <property type="entry name" value="HTH_XRE"/>
    <property type="match status" value="1"/>
</dbReference>
<dbReference type="SUPFAM" id="SSF47413">
    <property type="entry name" value="lambda repressor-like DNA-binding domains"/>
    <property type="match status" value="1"/>
</dbReference>
<dbReference type="InterPro" id="IPR001387">
    <property type="entry name" value="Cro/C1-type_HTH"/>
</dbReference>
<dbReference type="GO" id="GO:0003677">
    <property type="term" value="F:DNA binding"/>
    <property type="evidence" value="ECO:0007669"/>
    <property type="project" value="UniProtKB-KW"/>
</dbReference>
<dbReference type="Pfam" id="PF19054">
    <property type="entry name" value="DUF5753"/>
    <property type="match status" value="1"/>
</dbReference>